<keyword evidence="5 9" id="KW-0812">Transmembrane</keyword>
<evidence type="ECO:0000256" key="2">
    <source>
        <dbReference type="ARBA" id="ARBA00022448"/>
    </source>
</evidence>
<dbReference type="Pfam" id="PF04290">
    <property type="entry name" value="DctQ"/>
    <property type="match status" value="1"/>
</dbReference>
<feature type="transmembrane region" description="Helical" evidence="9">
    <location>
        <begin position="43"/>
        <end position="67"/>
    </location>
</feature>
<evidence type="ECO:0000256" key="7">
    <source>
        <dbReference type="ARBA" id="ARBA00023136"/>
    </source>
</evidence>
<evidence type="ECO:0000256" key="5">
    <source>
        <dbReference type="ARBA" id="ARBA00022692"/>
    </source>
</evidence>
<keyword evidence="12" id="KW-1185">Reference proteome</keyword>
<proteinExistence type="inferred from homology"/>
<dbReference type="InterPro" id="IPR007387">
    <property type="entry name" value="TRAP_DctQ"/>
</dbReference>
<keyword evidence="4 9" id="KW-0997">Cell inner membrane</keyword>
<accession>A0A849P7I6</accession>
<evidence type="ECO:0000256" key="3">
    <source>
        <dbReference type="ARBA" id="ARBA00022475"/>
    </source>
</evidence>
<evidence type="ECO:0000313" key="11">
    <source>
        <dbReference type="EMBL" id="NOL52264.1"/>
    </source>
</evidence>
<dbReference type="PANTHER" id="PTHR35011">
    <property type="entry name" value="2,3-DIKETO-L-GULONATE TRAP TRANSPORTER SMALL PERMEASE PROTEIN YIAM"/>
    <property type="match status" value="1"/>
</dbReference>
<comment type="subunit">
    <text evidence="9">The complex comprises the extracytoplasmic solute receptor protein and the two transmembrane proteins.</text>
</comment>
<dbReference type="EMBL" id="JABGBN010000008">
    <property type="protein sequence ID" value="NOL52264.1"/>
    <property type="molecule type" value="Genomic_DNA"/>
</dbReference>
<dbReference type="GO" id="GO:0015740">
    <property type="term" value="P:C4-dicarboxylate transport"/>
    <property type="evidence" value="ECO:0007669"/>
    <property type="project" value="TreeGrafter"/>
</dbReference>
<evidence type="ECO:0000313" key="12">
    <source>
        <dbReference type="Proteomes" id="UP000537862"/>
    </source>
</evidence>
<reference evidence="11 12" key="1">
    <citation type="submission" date="2020-05" db="EMBL/GenBank/DDBJ databases">
        <authorList>
            <person name="Niu N."/>
        </authorList>
    </citation>
    <scope>NUCLEOTIDE SEQUENCE [LARGE SCALE GENOMIC DNA]</scope>
    <source>
        <strain evidence="11 12">3340-03</strain>
    </source>
</reference>
<organism evidence="11 12">
    <name type="scientific">Pelistega suis</name>
    <dbReference type="NCBI Taxonomy" id="1631957"/>
    <lineage>
        <taxon>Bacteria</taxon>
        <taxon>Pseudomonadati</taxon>
        <taxon>Pseudomonadota</taxon>
        <taxon>Betaproteobacteria</taxon>
        <taxon>Burkholderiales</taxon>
        <taxon>Alcaligenaceae</taxon>
        <taxon>Pelistega</taxon>
    </lineage>
</organism>
<dbReference type="RefSeq" id="WP_171680958.1">
    <property type="nucleotide sequence ID" value="NZ_JABGBN010000008.1"/>
</dbReference>
<evidence type="ECO:0000256" key="8">
    <source>
        <dbReference type="ARBA" id="ARBA00038436"/>
    </source>
</evidence>
<keyword evidence="3" id="KW-1003">Cell membrane</keyword>
<evidence type="ECO:0000259" key="10">
    <source>
        <dbReference type="Pfam" id="PF04290"/>
    </source>
</evidence>
<keyword evidence="6 9" id="KW-1133">Transmembrane helix</keyword>
<name>A0A849P7I6_9BURK</name>
<comment type="similarity">
    <text evidence="8 9">Belongs to the TRAP transporter small permease family.</text>
</comment>
<comment type="subcellular location">
    <subcellularLocation>
        <location evidence="1 9">Cell inner membrane</location>
        <topology evidence="1 9">Multi-pass membrane protein</topology>
    </subcellularLocation>
</comment>
<dbReference type="AlphaFoldDB" id="A0A849P7I6"/>
<evidence type="ECO:0000256" key="4">
    <source>
        <dbReference type="ARBA" id="ARBA00022519"/>
    </source>
</evidence>
<evidence type="ECO:0000256" key="6">
    <source>
        <dbReference type="ARBA" id="ARBA00022989"/>
    </source>
</evidence>
<feature type="transmembrane region" description="Helical" evidence="9">
    <location>
        <begin position="88"/>
        <end position="113"/>
    </location>
</feature>
<sequence>MRSQLKKLSNYLASFELAFAGFLVALMTILIVINVVTRALNHALFWVDEAAIFVMVWAVFLGSIVLMKRRQMVAVTLIKDWLPPSLKQLYGVIYDLSILVFAILLLVFSWIWYQPYDLWLHNFDVMEFSASSMNFIYQEISNTLRWPKYVVWWIIPYMGLSCLFHSAVNLLNDPTGKYVLEEETK</sequence>
<comment type="caution">
    <text evidence="11">The sequence shown here is derived from an EMBL/GenBank/DDBJ whole genome shotgun (WGS) entry which is preliminary data.</text>
</comment>
<keyword evidence="7 9" id="KW-0472">Membrane</keyword>
<feature type="transmembrane region" description="Helical" evidence="9">
    <location>
        <begin position="149"/>
        <end position="168"/>
    </location>
</feature>
<keyword evidence="2 9" id="KW-0813">Transport</keyword>
<evidence type="ECO:0000256" key="9">
    <source>
        <dbReference type="RuleBase" id="RU369079"/>
    </source>
</evidence>
<dbReference type="Proteomes" id="UP000537862">
    <property type="component" value="Unassembled WGS sequence"/>
</dbReference>
<dbReference type="GO" id="GO:0005886">
    <property type="term" value="C:plasma membrane"/>
    <property type="evidence" value="ECO:0007669"/>
    <property type="project" value="UniProtKB-SubCell"/>
</dbReference>
<comment type="function">
    <text evidence="9">Part of the tripartite ATP-independent periplasmic (TRAP) transport system.</text>
</comment>
<protein>
    <recommendedName>
        <fullName evidence="9">TRAP transporter small permease protein</fullName>
    </recommendedName>
</protein>
<evidence type="ECO:0000256" key="1">
    <source>
        <dbReference type="ARBA" id="ARBA00004429"/>
    </source>
</evidence>
<feature type="domain" description="Tripartite ATP-independent periplasmic transporters DctQ component" evidence="10">
    <location>
        <begin position="27"/>
        <end position="172"/>
    </location>
</feature>
<dbReference type="InterPro" id="IPR055348">
    <property type="entry name" value="DctQ"/>
</dbReference>
<dbReference type="PANTHER" id="PTHR35011:SF2">
    <property type="entry name" value="2,3-DIKETO-L-GULONATE TRAP TRANSPORTER SMALL PERMEASE PROTEIN YIAM"/>
    <property type="match status" value="1"/>
</dbReference>
<gene>
    <name evidence="11" type="ORF">HKX39_08820</name>
</gene>
<feature type="transmembrane region" description="Helical" evidence="9">
    <location>
        <begin position="12"/>
        <end position="37"/>
    </location>
</feature>
<dbReference type="GO" id="GO:0022857">
    <property type="term" value="F:transmembrane transporter activity"/>
    <property type="evidence" value="ECO:0007669"/>
    <property type="project" value="UniProtKB-UniRule"/>
</dbReference>